<dbReference type="AlphaFoldDB" id="A0A0C9TFI0"/>
<feature type="compositionally biased region" description="Acidic residues" evidence="1">
    <location>
        <begin position="82"/>
        <end position="100"/>
    </location>
</feature>
<reference evidence="3" key="2">
    <citation type="submission" date="2015-01" db="EMBL/GenBank/DDBJ databases">
        <title>Evolutionary Origins and Diversification of the Mycorrhizal Mutualists.</title>
        <authorList>
            <consortium name="DOE Joint Genome Institute"/>
            <consortium name="Mycorrhizal Genomics Consortium"/>
            <person name="Kohler A."/>
            <person name="Kuo A."/>
            <person name="Nagy L.G."/>
            <person name="Floudas D."/>
            <person name="Copeland A."/>
            <person name="Barry K.W."/>
            <person name="Cichocki N."/>
            <person name="Veneault-Fourrey C."/>
            <person name="LaButti K."/>
            <person name="Lindquist E.A."/>
            <person name="Lipzen A."/>
            <person name="Lundell T."/>
            <person name="Morin E."/>
            <person name="Murat C."/>
            <person name="Riley R."/>
            <person name="Ohm R."/>
            <person name="Sun H."/>
            <person name="Tunlid A."/>
            <person name="Henrissat B."/>
            <person name="Grigoriev I.V."/>
            <person name="Hibbett D.S."/>
            <person name="Martin F."/>
        </authorList>
    </citation>
    <scope>NUCLEOTIDE SEQUENCE [LARGE SCALE GENOMIC DNA]</scope>
    <source>
        <strain evidence="3">ATCC 200175</strain>
    </source>
</reference>
<dbReference type="EMBL" id="KN820121">
    <property type="protein sequence ID" value="KIJ06867.1"/>
    <property type="molecule type" value="Genomic_DNA"/>
</dbReference>
<proteinExistence type="predicted"/>
<feature type="compositionally biased region" description="Basic and acidic residues" evidence="1">
    <location>
        <begin position="143"/>
        <end position="164"/>
    </location>
</feature>
<keyword evidence="3" id="KW-1185">Reference proteome</keyword>
<evidence type="ECO:0000313" key="3">
    <source>
        <dbReference type="Proteomes" id="UP000053647"/>
    </source>
</evidence>
<accession>A0A0C9TFI0</accession>
<evidence type="ECO:0000313" key="2">
    <source>
        <dbReference type="EMBL" id="KIJ06867.1"/>
    </source>
</evidence>
<reference evidence="2 3" key="1">
    <citation type="submission" date="2014-06" db="EMBL/GenBank/DDBJ databases">
        <authorList>
            <consortium name="DOE Joint Genome Institute"/>
            <person name="Kuo A."/>
            <person name="Kohler A."/>
            <person name="Nagy L.G."/>
            <person name="Floudas D."/>
            <person name="Copeland A."/>
            <person name="Barry K.W."/>
            <person name="Cichocki N."/>
            <person name="Veneault-Fourrey C."/>
            <person name="LaButti K."/>
            <person name="Lindquist E.A."/>
            <person name="Lipzen A."/>
            <person name="Lundell T."/>
            <person name="Morin E."/>
            <person name="Murat C."/>
            <person name="Sun H."/>
            <person name="Tunlid A."/>
            <person name="Henrissat B."/>
            <person name="Grigoriev I.V."/>
            <person name="Hibbett D.S."/>
            <person name="Martin F."/>
            <person name="Nordberg H.P."/>
            <person name="Cantor M.N."/>
            <person name="Hua S.X."/>
        </authorList>
    </citation>
    <scope>NUCLEOTIDE SEQUENCE [LARGE SCALE GENOMIC DNA]</scope>
    <source>
        <strain evidence="2 3">ATCC 200175</strain>
    </source>
</reference>
<dbReference type="HOGENOM" id="CLU_1294784_0_0_1"/>
<feature type="region of interest" description="Disordered" evidence="1">
    <location>
        <begin position="135"/>
        <end position="213"/>
    </location>
</feature>
<sequence>MVKLFPAPSGKSFSLQINWFRWSVPRQVVSKRANSYFLATLEGFPIPGFFHAHRLRRFYPQTGSLLSDIEKEATLAHQGSLTEDETASEDEGTEDDEEDLDQQEVDLVMEEFSGPLSDDLDTPFRSCDPECRICEGGTCSSDPRPELGAEQKQELARSGTREGPTDNPNDQLTTPTTCLHPKQPTYNPNTSSVTSTQGVDSWAAPQLWPPQQH</sequence>
<feature type="compositionally biased region" description="Polar residues" evidence="1">
    <location>
        <begin position="166"/>
        <end position="177"/>
    </location>
</feature>
<organism evidence="2 3">
    <name type="scientific">Paxillus involutus ATCC 200175</name>
    <dbReference type="NCBI Taxonomy" id="664439"/>
    <lineage>
        <taxon>Eukaryota</taxon>
        <taxon>Fungi</taxon>
        <taxon>Dikarya</taxon>
        <taxon>Basidiomycota</taxon>
        <taxon>Agaricomycotina</taxon>
        <taxon>Agaricomycetes</taxon>
        <taxon>Agaricomycetidae</taxon>
        <taxon>Boletales</taxon>
        <taxon>Paxilineae</taxon>
        <taxon>Paxillaceae</taxon>
        <taxon>Paxillus</taxon>
    </lineage>
</organism>
<name>A0A0C9TFI0_PAXIN</name>
<protein>
    <submittedName>
        <fullName evidence="2">Uncharacterized protein</fullName>
    </submittedName>
</protein>
<feature type="compositionally biased region" description="Polar residues" evidence="1">
    <location>
        <begin position="184"/>
        <end position="199"/>
    </location>
</feature>
<feature type="region of interest" description="Disordered" evidence="1">
    <location>
        <begin position="76"/>
        <end position="100"/>
    </location>
</feature>
<gene>
    <name evidence="2" type="ORF">PAXINDRAFT_19930</name>
</gene>
<evidence type="ECO:0000256" key="1">
    <source>
        <dbReference type="SAM" id="MobiDB-lite"/>
    </source>
</evidence>
<dbReference type="Proteomes" id="UP000053647">
    <property type="component" value="Unassembled WGS sequence"/>
</dbReference>